<accession>A0A8X6IFI4</accession>
<keyword evidence="1" id="KW-0472">Membrane</keyword>
<dbReference type="EMBL" id="BMAV01025618">
    <property type="protein sequence ID" value="GFS42958.1"/>
    <property type="molecule type" value="Genomic_DNA"/>
</dbReference>
<organism evidence="2 3">
    <name type="scientific">Trichonephila inaurata madagascariensis</name>
    <dbReference type="NCBI Taxonomy" id="2747483"/>
    <lineage>
        <taxon>Eukaryota</taxon>
        <taxon>Metazoa</taxon>
        <taxon>Ecdysozoa</taxon>
        <taxon>Arthropoda</taxon>
        <taxon>Chelicerata</taxon>
        <taxon>Arachnida</taxon>
        <taxon>Araneae</taxon>
        <taxon>Araneomorphae</taxon>
        <taxon>Entelegynae</taxon>
        <taxon>Araneoidea</taxon>
        <taxon>Nephilidae</taxon>
        <taxon>Trichonephila</taxon>
        <taxon>Trichonephila inaurata</taxon>
    </lineage>
</organism>
<proteinExistence type="predicted"/>
<feature type="transmembrane region" description="Helical" evidence="1">
    <location>
        <begin position="41"/>
        <end position="59"/>
    </location>
</feature>
<keyword evidence="3" id="KW-1185">Reference proteome</keyword>
<dbReference type="AlphaFoldDB" id="A0A8X6IFI4"/>
<keyword evidence="1" id="KW-0812">Transmembrane</keyword>
<keyword evidence="1" id="KW-1133">Transmembrane helix</keyword>
<reference evidence="2" key="1">
    <citation type="submission" date="2020-08" db="EMBL/GenBank/DDBJ databases">
        <title>Multicomponent nature underlies the extraordinary mechanical properties of spider dragline silk.</title>
        <authorList>
            <person name="Kono N."/>
            <person name="Nakamura H."/>
            <person name="Mori M."/>
            <person name="Yoshida Y."/>
            <person name="Ohtoshi R."/>
            <person name="Malay A.D."/>
            <person name="Moran D.A.P."/>
            <person name="Tomita M."/>
            <person name="Numata K."/>
            <person name="Arakawa K."/>
        </authorList>
    </citation>
    <scope>NUCLEOTIDE SEQUENCE</scope>
</reference>
<evidence type="ECO:0000256" key="1">
    <source>
        <dbReference type="SAM" id="Phobius"/>
    </source>
</evidence>
<comment type="caution">
    <text evidence="2">The sequence shown here is derived from an EMBL/GenBank/DDBJ whole genome shotgun (WGS) entry which is preliminary data.</text>
</comment>
<evidence type="ECO:0000313" key="2">
    <source>
        <dbReference type="EMBL" id="GFS42958.1"/>
    </source>
</evidence>
<evidence type="ECO:0000313" key="3">
    <source>
        <dbReference type="Proteomes" id="UP000886998"/>
    </source>
</evidence>
<protein>
    <submittedName>
        <fullName evidence="2">Uncharacterized protein</fullName>
    </submittedName>
</protein>
<name>A0A8X6IFI4_9ARAC</name>
<gene>
    <name evidence="2" type="ORF">TNIN_267151</name>
</gene>
<sequence length="96" mass="11106">MRIFFVRSSENDSGSEMDTVKVAFKSQLRCRMRLKYPKSISCQWLSATIIGILVLLSLWESSRRISEGAFKLMWEDKSSKCVHLGRDQARLVDFAE</sequence>
<dbReference type="Proteomes" id="UP000886998">
    <property type="component" value="Unassembled WGS sequence"/>
</dbReference>